<dbReference type="Proteomes" id="UP001159428">
    <property type="component" value="Unassembled WGS sequence"/>
</dbReference>
<sequence>MSPKWFQTVKNFIDRVEDEAEERKDDQLQTVTADPFIIVSEEEEGIEAPKVLGDIFESVAGAIFLDSGMDLTKTWGVYYRMMKPYIDHYSVNIPRNPVRHVYEKDEKADFGKAKTLEDGKIQCTLRVYWGKYNGKGSNMKIAKAAAAKFAIEGLKKKYAAVYEED</sequence>
<dbReference type="Gene3D" id="1.10.1520.10">
    <property type="entry name" value="Ribonuclease III domain"/>
    <property type="match status" value="1"/>
</dbReference>
<feature type="domain" description="RNase III" evidence="2">
    <location>
        <begin position="43"/>
        <end position="68"/>
    </location>
</feature>
<dbReference type="AlphaFoldDB" id="A0AAU9W452"/>
<dbReference type="Gene3D" id="3.30.160.20">
    <property type="match status" value="1"/>
</dbReference>
<dbReference type="GO" id="GO:0005737">
    <property type="term" value="C:cytoplasm"/>
    <property type="evidence" value="ECO:0007669"/>
    <property type="project" value="TreeGrafter"/>
</dbReference>
<dbReference type="SUPFAM" id="SSF69065">
    <property type="entry name" value="RNase III domain-like"/>
    <property type="match status" value="1"/>
</dbReference>
<dbReference type="GO" id="GO:0031054">
    <property type="term" value="P:pre-miRNA processing"/>
    <property type="evidence" value="ECO:0007669"/>
    <property type="project" value="InterPro"/>
</dbReference>
<dbReference type="InterPro" id="IPR000999">
    <property type="entry name" value="RNase_III_dom"/>
</dbReference>
<dbReference type="InterPro" id="IPR036389">
    <property type="entry name" value="RNase_III_sf"/>
</dbReference>
<dbReference type="GO" id="GO:0004530">
    <property type="term" value="F:deoxyribonuclease I activity"/>
    <property type="evidence" value="ECO:0007669"/>
    <property type="project" value="TreeGrafter"/>
</dbReference>
<evidence type="ECO:0000259" key="2">
    <source>
        <dbReference type="PROSITE" id="PS50142"/>
    </source>
</evidence>
<dbReference type="SUPFAM" id="SSF54768">
    <property type="entry name" value="dsRNA-binding domain-like"/>
    <property type="match status" value="1"/>
</dbReference>
<dbReference type="EMBL" id="CALNXJ010000007">
    <property type="protein sequence ID" value="CAH3043500.1"/>
    <property type="molecule type" value="Genomic_DNA"/>
</dbReference>
<dbReference type="GO" id="GO:0030422">
    <property type="term" value="P:siRNA processing"/>
    <property type="evidence" value="ECO:0007669"/>
    <property type="project" value="InterPro"/>
</dbReference>
<dbReference type="PROSITE" id="PS50142">
    <property type="entry name" value="RNASE_3_2"/>
    <property type="match status" value="1"/>
</dbReference>
<dbReference type="GO" id="GO:0006309">
    <property type="term" value="P:apoptotic DNA fragmentation"/>
    <property type="evidence" value="ECO:0007669"/>
    <property type="project" value="TreeGrafter"/>
</dbReference>
<proteinExistence type="predicted"/>
<keyword evidence="4" id="KW-1185">Reference proteome</keyword>
<dbReference type="GO" id="GO:0003723">
    <property type="term" value="F:RNA binding"/>
    <property type="evidence" value="ECO:0007669"/>
    <property type="project" value="InterPro"/>
</dbReference>
<keyword evidence="1" id="KW-0378">Hydrolase</keyword>
<evidence type="ECO:0000313" key="4">
    <source>
        <dbReference type="Proteomes" id="UP001159428"/>
    </source>
</evidence>
<accession>A0AAU9W452</accession>
<dbReference type="PANTHER" id="PTHR14950:SF37">
    <property type="entry name" value="ENDORIBONUCLEASE DICER"/>
    <property type="match status" value="1"/>
</dbReference>
<evidence type="ECO:0000313" key="3">
    <source>
        <dbReference type="EMBL" id="CAH3043500.1"/>
    </source>
</evidence>
<dbReference type="Pfam" id="PF20932">
    <property type="entry name" value="Dicer_dsRBD"/>
    <property type="match status" value="1"/>
</dbReference>
<comment type="caution">
    <text evidence="3">The sequence shown here is derived from an EMBL/GenBank/DDBJ whole genome shotgun (WGS) entry which is preliminary data.</text>
</comment>
<reference evidence="3 4" key="1">
    <citation type="submission" date="2022-05" db="EMBL/GenBank/DDBJ databases">
        <authorList>
            <consortium name="Genoscope - CEA"/>
            <person name="William W."/>
        </authorList>
    </citation>
    <scope>NUCLEOTIDE SEQUENCE [LARGE SCALE GENOMIC DNA]</scope>
</reference>
<dbReference type="GO" id="GO:0004525">
    <property type="term" value="F:ribonuclease III activity"/>
    <property type="evidence" value="ECO:0007669"/>
    <property type="project" value="InterPro"/>
</dbReference>
<dbReference type="InterPro" id="IPR044441">
    <property type="entry name" value="DICER_DSRM"/>
</dbReference>
<dbReference type="GO" id="GO:0005634">
    <property type="term" value="C:nucleus"/>
    <property type="evidence" value="ECO:0007669"/>
    <property type="project" value="TreeGrafter"/>
</dbReference>
<name>A0AAU9W452_9CNID</name>
<protein>
    <recommendedName>
        <fullName evidence="2">RNase III domain-containing protein</fullName>
    </recommendedName>
</protein>
<dbReference type="CDD" id="cd00593">
    <property type="entry name" value="RIBOc"/>
    <property type="match status" value="1"/>
</dbReference>
<organism evidence="3 4">
    <name type="scientific">Pocillopora meandrina</name>
    <dbReference type="NCBI Taxonomy" id="46732"/>
    <lineage>
        <taxon>Eukaryota</taxon>
        <taxon>Metazoa</taxon>
        <taxon>Cnidaria</taxon>
        <taxon>Anthozoa</taxon>
        <taxon>Hexacorallia</taxon>
        <taxon>Scleractinia</taxon>
        <taxon>Astrocoeniina</taxon>
        <taxon>Pocilloporidae</taxon>
        <taxon>Pocillopora</taxon>
    </lineage>
</organism>
<gene>
    <name evidence="3" type="ORF">PMEA_00031579</name>
</gene>
<dbReference type="PANTHER" id="PTHR14950">
    <property type="entry name" value="DICER-RELATED"/>
    <property type="match status" value="1"/>
</dbReference>
<evidence type="ECO:0000256" key="1">
    <source>
        <dbReference type="ARBA" id="ARBA00022801"/>
    </source>
</evidence>